<dbReference type="InterPro" id="IPR041664">
    <property type="entry name" value="AAA_16"/>
</dbReference>
<dbReference type="Proteomes" id="UP001295423">
    <property type="component" value="Unassembled WGS sequence"/>
</dbReference>
<dbReference type="PANTHER" id="PTHR43642">
    <property type="entry name" value="HYBRID SIGNAL TRANSDUCTION HISTIDINE KINASE G"/>
    <property type="match status" value="1"/>
</dbReference>
<feature type="domain" description="Orc1-like AAA ATPase" evidence="2">
    <location>
        <begin position="148"/>
        <end position="322"/>
    </location>
</feature>
<evidence type="ECO:0000259" key="2">
    <source>
        <dbReference type="Pfam" id="PF13191"/>
    </source>
</evidence>
<dbReference type="Pfam" id="PF13191">
    <property type="entry name" value="AAA_16"/>
    <property type="match status" value="1"/>
</dbReference>
<evidence type="ECO:0000313" key="3">
    <source>
        <dbReference type="EMBL" id="CAJ1938980.1"/>
    </source>
</evidence>
<evidence type="ECO:0000256" key="1">
    <source>
        <dbReference type="SAM" id="MobiDB-lite"/>
    </source>
</evidence>
<keyword evidence="4" id="KW-1185">Reference proteome</keyword>
<dbReference type="SUPFAM" id="SSF52540">
    <property type="entry name" value="P-loop containing nucleoside triphosphate hydrolases"/>
    <property type="match status" value="1"/>
</dbReference>
<accession>A0AAD2FKZ7</accession>
<dbReference type="EMBL" id="CAKOGP040000779">
    <property type="protein sequence ID" value="CAJ1938980.1"/>
    <property type="molecule type" value="Genomic_DNA"/>
</dbReference>
<reference evidence="3" key="1">
    <citation type="submission" date="2023-08" db="EMBL/GenBank/DDBJ databases">
        <authorList>
            <person name="Audoor S."/>
            <person name="Bilcke G."/>
        </authorList>
    </citation>
    <scope>NUCLEOTIDE SEQUENCE</scope>
</reference>
<gene>
    <name evidence="3" type="ORF">CYCCA115_LOCUS6364</name>
</gene>
<dbReference type="InterPro" id="IPR053159">
    <property type="entry name" value="Hybrid_Histidine_Kinase"/>
</dbReference>
<sequence length="1137" mass="129372">MNHLLDSSSSSSSSNSSSSSDASMSDITTSTRISDGGTAATFLQSSSQFLQKSSREFTMLVQPSVSRSQKIADQRLLELKTRELKIQSIGLIGRERETEKLQSCLISMMDEQQQQQQQQAAEESRNHKQKIESIEETISTIEISKVKKKLVFIKGFSGVGKTTLARTMQLEVMKGGDGCYVEGKFDLNMNHMDQPYAGIAKAFRELVTELSVTNPDMLSAIGQGLCEMLGPEQVEHLSDLIPELTRFVEGYHSSTSKYAEGNIDGMLERWKYSFRVLTRLLTSHVKPLVIMIDDLQWADKASLDIIETLITDSQNVNPLMIIGCYRSNEVNESSNLKKSIESLIQKQSKFGFFVTDIVVRSCGIDEVDQMIRKMMDVDEEEEESTHDLADLCFRRTLGNPFFVIEFMSMLQRENLIQFNIGTLKWSFDVSVIEEATFSTANVAEMLKSRMEQMPADVKLLLRVAACLGPTFGVSILETLWKNLPYIPTNSSAGLDNIPKLITFIESELLIEAWAGDKYRWVHDKVQEAALSLVESDEVNLKFHLGKALYYNLQGIELEDSLFDIIDLITSEKGPKSVEFASLCLKAATKAKRLSAFQSATRYAKRGIEMLPEDKWTSSRSLTIELHAIGAQVELALGRVEESKNHCDAVLSRKDTEIGDRIPFKLVEIQRLSTVEMKYPDAIKSCLSLLKDMNNRLFWSRTLLPVQAIYALSKTIKTIKRLPKDFYLRIGRMDSNSNNNNNKIMADILERIRYSSYHTKEIFQMILGDCKSVHLTLQHGLCEHSGHSFAMIGFYTTVLFKDFEDAALFRELALSTQSHFGKPRACQTIFLSHFSSLAWTVPIQSFASSSVLYESYVTGMQNGEVDFAMWSLMAHFVQIPIILGKPIDQILEAFPKIIAQMEEVSQTSQAVTTTLYWQMLLNLREPKQAKDPLKLTRGNNAIIENHPDQEDEYIATFRDYLECQLLLFYNHESAADRAIQSAGRLEKAAPGTFDFMIETFHRGICLYVAARRTKRRKYAKHAKKIRKIIHEWRRKGIPNVVYYCMFLDAEHAALAGKHEEAEKHYKEAIHFVAKPGHLQHAALFNELYSDYLFRERDDKDEAKYRLEEAIWYYRDWGALGKVEKLKESSLLLYEEASG</sequence>
<dbReference type="AlphaFoldDB" id="A0AAD2FKZ7"/>
<protein>
    <recommendedName>
        <fullName evidence="2">Orc1-like AAA ATPase domain-containing protein</fullName>
    </recommendedName>
</protein>
<organism evidence="3 4">
    <name type="scientific">Cylindrotheca closterium</name>
    <dbReference type="NCBI Taxonomy" id="2856"/>
    <lineage>
        <taxon>Eukaryota</taxon>
        <taxon>Sar</taxon>
        <taxon>Stramenopiles</taxon>
        <taxon>Ochrophyta</taxon>
        <taxon>Bacillariophyta</taxon>
        <taxon>Bacillariophyceae</taxon>
        <taxon>Bacillariophycidae</taxon>
        <taxon>Bacillariales</taxon>
        <taxon>Bacillariaceae</taxon>
        <taxon>Cylindrotheca</taxon>
    </lineage>
</organism>
<dbReference type="PANTHER" id="PTHR43642:SF1">
    <property type="entry name" value="HYBRID SIGNAL TRANSDUCTION HISTIDINE KINASE G"/>
    <property type="match status" value="1"/>
</dbReference>
<comment type="caution">
    <text evidence="3">The sequence shown here is derived from an EMBL/GenBank/DDBJ whole genome shotgun (WGS) entry which is preliminary data.</text>
</comment>
<dbReference type="Gene3D" id="3.40.50.300">
    <property type="entry name" value="P-loop containing nucleotide triphosphate hydrolases"/>
    <property type="match status" value="1"/>
</dbReference>
<name>A0AAD2FKZ7_9STRA</name>
<feature type="region of interest" description="Disordered" evidence="1">
    <location>
        <begin position="1"/>
        <end position="30"/>
    </location>
</feature>
<dbReference type="InterPro" id="IPR027417">
    <property type="entry name" value="P-loop_NTPase"/>
</dbReference>
<evidence type="ECO:0000313" key="4">
    <source>
        <dbReference type="Proteomes" id="UP001295423"/>
    </source>
</evidence>
<proteinExistence type="predicted"/>